<feature type="compositionally biased region" description="Basic and acidic residues" evidence="5">
    <location>
        <begin position="543"/>
        <end position="552"/>
    </location>
</feature>
<feature type="region of interest" description="Disordered" evidence="5">
    <location>
        <begin position="374"/>
        <end position="419"/>
    </location>
</feature>
<dbReference type="GO" id="GO:0005634">
    <property type="term" value="C:nucleus"/>
    <property type="evidence" value="ECO:0007669"/>
    <property type="project" value="UniProtKB-SubCell"/>
</dbReference>
<evidence type="ECO:0008006" key="10">
    <source>
        <dbReference type="Google" id="ProtNLM"/>
    </source>
</evidence>
<feature type="region of interest" description="Disordered" evidence="5">
    <location>
        <begin position="1"/>
        <end position="83"/>
    </location>
</feature>
<feature type="compositionally biased region" description="Low complexity" evidence="5">
    <location>
        <begin position="406"/>
        <end position="419"/>
    </location>
</feature>
<evidence type="ECO:0000259" key="7">
    <source>
        <dbReference type="Pfam" id="PF07808"/>
    </source>
</evidence>
<comment type="similarity">
    <text evidence="2">Belongs to the RED family.</text>
</comment>
<feature type="domain" description="Protein RED C-terminal" evidence="6">
    <location>
        <begin position="477"/>
        <end position="583"/>
    </location>
</feature>
<evidence type="ECO:0000313" key="9">
    <source>
        <dbReference type="Proteomes" id="UP000320333"/>
    </source>
</evidence>
<evidence type="ECO:0000256" key="4">
    <source>
        <dbReference type="ARBA" id="ARBA00023242"/>
    </source>
</evidence>
<feature type="region of interest" description="Disordered" evidence="5">
    <location>
        <begin position="538"/>
        <end position="610"/>
    </location>
</feature>
<feature type="compositionally biased region" description="Low complexity" evidence="5">
    <location>
        <begin position="22"/>
        <end position="34"/>
    </location>
</feature>
<gene>
    <name evidence="8" type="ORF">CcCBS67573_g02842</name>
</gene>
<evidence type="ECO:0000313" key="8">
    <source>
        <dbReference type="EMBL" id="TPX75864.1"/>
    </source>
</evidence>
<feature type="compositionally biased region" description="Basic and acidic residues" evidence="5">
    <location>
        <begin position="1"/>
        <end position="10"/>
    </location>
</feature>
<reference evidence="8 9" key="1">
    <citation type="journal article" date="2019" name="Sci. Rep.">
        <title>Comparative genomics of chytrid fungi reveal insights into the obligate biotrophic and pathogenic lifestyle of Synchytrium endobioticum.</title>
        <authorList>
            <person name="van de Vossenberg B.T.L.H."/>
            <person name="Warris S."/>
            <person name="Nguyen H.D.T."/>
            <person name="van Gent-Pelzer M.P.E."/>
            <person name="Joly D.L."/>
            <person name="van de Geest H.C."/>
            <person name="Bonants P.J.M."/>
            <person name="Smith D.S."/>
            <person name="Levesque C.A."/>
            <person name="van der Lee T.A.J."/>
        </authorList>
    </citation>
    <scope>NUCLEOTIDE SEQUENCE [LARGE SCALE GENOMIC DNA]</scope>
    <source>
        <strain evidence="8 9">CBS 675.73</strain>
    </source>
</reference>
<feature type="compositionally biased region" description="Basic and acidic residues" evidence="5">
    <location>
        <begin position="560"/>
        <end position="576"/>
    </location>
</feature>
<dbReference type="Pfam" id="PF07808">
    <property type="entry name" value="RED_N"/>
    <property type="match status" value="1"/>
</dbReference>
<feature type="compositionally biased region" description="Acidic residues" evidence="5">
    <location>
        <begin position="386"/>
        <end position="395"/>
    </location>
</feature>
<dbReference type="PANTHER" id="PTHR12765">
    <property type="entry name" value="RED PROTEIN IK FACTOR CYTOKINE IK"/>
    <property type="match status" value="1"/>
</dbReference>
<feature type="compositionally biased region" description="Acidic residues" evidence="5">
    <location>
        <begin position="470"/>
        <end position="492"/>
    </location>
</feature>
<evidence type="ECO:0000256" key="5">
    <source>
        <dbReference type="SAM" id="MobiDB-lite"/>
    </source>
</evidence>
<dbReference type="InterPro" id="IPR039896">
    <property type="entry name" value="Red-like"/>
</dbReference>
<dbReference type="InterPro" id="IPR012492">
    <property type="entry name" value="RED_C"/>
</dbReference>
<feature type="domain" description="RED-like N-terminal" evidence="7">
    <location>
        <begin position="55"/>
        <end position="263"/>
    </location>
</feature>
<keyword evidence="9" id="KW-1185">Reference proteome</keyword>
<proteinExistence type="inferred from homology"/>
<evidence type="ECO:0000256" key="3">
    <source>
        <dbReference type="ARBA" id="ARBA00022737"/>
    </source>
</evidence>
<dbReference type="InterPro" id="IPR012916">
    <property type="entry name" value="RED_N"/>
</dbReference>
<dbReference type="OrthoDB" id="3366823at2759"/>
<sequence>MSLSQEDFRKLLSTPRAPVPATPSKAAKFAKPAPVQRNKQPSEFARPIPAKFRKKPEDDEDAGPSFRDRAKERRQGVNPDYKDSEEIIARLAAAEEKELADNADIKSAIYQQSKYLGGDEKHTHLVKGLDFALLKKVRTEMQKSDVKASEEQEAEEFLERVANESVIPASTDSISFTTSIGERIHAAAMESNKKALPQTNELFKAGRMAFCWDIRSDDIPTTVIRSKGDLKDELKSSTADSEVVIGKIIEILASVRFGTRSKEGLTVGEKKALKKKEREDKLKLELDAAHKAPMEDLDAMDEDGEDIFADVGRDYSLEVVDKSTGERVKAPLALPSTAGPKSYFAKPILDSDDEKDDEEAVGKSTADILKMLVPAAPSTGPSATDADNDDMFADLDDTKPKSKLATPITSSSSTKLSTEASVDSILKSSAAMLNELQGAGTAELLISSTENSAKPKKAGLSLTRLANNYGEEDPEFDQYYDSDDGDEEEEAAADANQMDQGIKARKRTQMRRFDFDTEEEFQAYKDSQVVMPKTAYQFGVKSSDGRKNRKEMSGGGSGKGPKDEERKLEKEMKQLDKMMGQKYGISITDNGSNKKRGGNDGGQSSKKKRI</sequence>
<dbReference type="STRING" id="246404.A0A507FHT7"/>
<dbReference type="EMBL" id="QEAP01000065">
    <property type="protein sequence ID" value="TPX75864.1"/>
    <property type="molecule type" value="Genomic_DNA"/>
</dbReference>
<comment type="subcellular location">
    <subcellularLocation>
        <location evidence="1">Nucleus</location>
    </subcellularLocation>
</comment>
<organism evidence="8 9">
    <name type="scientific">Chytriomyces confervae</name>
    <dbReference type="NCBI Taxonomy" id="246404"/>
    <lineage>
        <taxon>Eukaryota</taxon>
        <taxon>Fungi</taxon>
        <taxon>Fungi incertae sedis</taxon>
        <taxon>Chytridiomycota</taxon>
        <taxon>Chytridiomycota incertae sedis</taxon>
        <taxon>Chytridiomycetes</taxon>
        <taxon>Chytridiales</taxon>
        <taxon>Chytriomycetaceae</taxon>
        <taxon>Chytriomyces</taxon>
    </lineage>
</organism>
<accession>A0A507FHT7</accession>
<feature type="region of interest" description="Disordered" evidence="5">
    <location>
        <begin position="467"/>
        <end position="510"/>
    </location>
</feature>
<evidence type="ECO:0000256" key="2">
    <source>
        <dbReference type="ARBA" id="ARBA00006660"/>
    </source>
</evidence>
<feature type="compositionally biased region" description="Basic and acidic residues" evidence="5">
    <location>
        <begin position="66"/>
        <end position="83"/>
    </location>
</feature>
<evidence type="ECO:0000259" key="6">
    <source>
        <dbReference type="Pfam" id="PF07807"/>
    </source>
</evidence>
<evidence type="ECO:0000256" key="1">
    <source>
        <dbReference type="ARBA" id="ARBA00004123"/>
    </source>
</evidence>
<keyword evidence="3" id="KW-0677">Repeat</keyword>
<comment type="caution">
    <text evidence="8">The sequence shown here is derived from an EMBL/GenBank/DDBJ whole genome shotgun (WGS) entry which is preliminary data.</text>
</comment>
<name>A0A507FHT7_9FUNG</name>
<keyword evidence="4" id="KW-0539">Nucleus</keyword>
<dbReference type="AlphaFoldDB" id="A0A507FHT7"/>
<dbReference type="Proteomes" id="UP000320333">
    <property type="component" value="Unassembled WGS sequence"/>
</dbReference>
<dbReference type="Pfam" id="PF07807">
    <property type="entry name" value="RED_C"/>
    <property type="match status" value="1"/>
</dbReference>
<protein>
    <recommendedName>
        <fullName evidence="10">RED-like N-terminal domain-containing protein</fullName>
    </recommendedName>
</protein>